<dbReference type="InterPro" id="IPR021509">
    <property type="entry name" value="DUF3169"/>
</dbReference>
<comment type="caution">
    <text evidence="2">The sequence shown here is derived from an EMBL/GenBank/DDBJ whole genome shotgun (WGS) entry which is preliminary data.</text>
</comment>
<gene>
    <name evidence="2" type="ORF">OCV65_05120</name>
</gene>
<organism evidence="2 3">
    <name type="scientific">Dorea ammoniilytica</name>
    <dbReference type="NCBI Taxonomy" id="2981788"/>
    <lineage>
        <taxon>Bacteria</taxon>
        <taxon>Bacillati</taxon>
        <taxon>Bacillota</taxon>
        <taxon>Clostridia</taxon>
        <taxon>Lachnospirales</taxon>
        <taxon>Lachnospiraceae</taxon>
        <taxon>Dorea</taxon>
    </lineage>
</organism>
<feature type="transmembrane region" description="Helical" evidence="1">
    <location>
        <begin position="109"/>
        <end position="128"/>
    </location>
</feature>
<dbReference type="Proteomes" id="UP001207605">
    <property type="component" value="Unassembled WGS sequence"/>
</dbReference>
<feature type="transmembrane region" description="Helical" evidence="1">
    <location>
        <begin position="20"/>
        <end position="39"/>
    </location>
</feature>
<feature type="transmembrane region" description="Helical" evidence="1">
    <location>
        <begin position="134"/>
        <end position="153"/>
    </location>
</feature>
<sequence length="261" mass="29035">MKNKDNLKTTSLSKLTLKMAAGAIVGAILGASAAVLLSINNGNLFNQAAQKLISGIQNMIFPGLLLITVLSIILQEIYYSRLKNICNSLANADDEEFDELDYKEEKTGAMLMTSNLLSYIGGIVLLAFGYSMDYLHHSIALGACLTFLICVFYDGIMQARYIKLLQKTHPEKKGDVSSMKFQQQWLESCDEAEKEVIYQSAYKAFSFTSKCLSFLLLLTMLSHLFFHTGVLAILVVGITQIILALTYNRSCVELKKVKVER</sequence>
<evidence type="ECO:0000313" key="3">
    <source>
        <dbReference type="Proteomes" id="UP001207605"/>
    </source>
</evidence>
<keyword evidence="3" id="KW-1185">Reference proteome</keyword>
<keyword evidence="1" id="KW-0472">Membrane</keyword>
<keyword evidence="1" id="KW-1133">Transmembrane helix</keyword>
<proteinExistence type="predicted"/>
<dbReference type="RefSeq" id="WP_262581177.1">
    <property type="nucleotide sequence ID" value="NZ_JAOQJV010000004.1"/>
</dbReference>
<accession>A0ABT2S4U9</accession>
<name>A0ABT2S4U9_9FIRM</name>
<protein>
    <submittedName>
        <fullName evidence="2">DUF3169 family protein</fullName>
    </submittedName>
</protein>
<dbReference type="EMBL" id="JAOQJV010000004">
    <property type="protein sequence ID" value="MCU6699618.1"/>
    <property type="molecule type" value="Genomic_DNA"/>
</dbReference>
<dbReference type="Pfam" id="PF11368">
    <property type="entry name" value="DUF3169"/>
    <property type="match status" value="1"/>
</dbReference>
<evidence type="ECO:0000313" key="2">
    <source>
        <dbReference type="EMBL" id="MCU6699618.1"/>
    </source>
</evidence>
<evidence type="ECO:0000256" key="1">
    <source>
        <dbReference type="SAM" id="Phobius"/>
    </source>
</evidence>
<feature type="transmembrane region" description="Helical" evidence="1">
    <location>
        <begin position="230"/>
        <end position="248"/>
    </location>
</feature>
<keyword evidence="1" id="KW-0812">Transmembrane</keyword>
<reference evidence="2 3" key="1">
    <citation type="journal article" date="2021" name="ISME Commun">
        <title>Automated analysis of genomic sequences facilitates high-throughput and comprehensive description of bacteria.</title>
        <authorList>
            <person name="Hitch T.C.A."/>
        </authorList>
    </citation>
    <scope>NUCLEOTIDE SEQUENCE [LARGE SCALE GENOMIC DNA]</scope>
    <source>
        <strain evidence="2 3">Sanger_02</strain>
    </source>
</reference>
<feature type="transmembrane region" description="Helical" evidence="1">
    <location>
        <begin position="59"/>
        <end position="79"/>
    </location>
</feature>